<dbReference type="GO" id="GO:0006886">
    <property type="term" value="P:intracellular protein transport"/>
    <property type="evidence" value="ECO:0007669"/>
    <property type="project" value="UniProtKB-UniRule"/>
</dbReference>
<name>A0AAE0GN52_9CHLO</name>
<evidence type="ECO:0000256" key="7">
    <source>
        <dbReference type="ARBA" id="ARBA00023136"/>
    </source>
</evidence>
<evidence type="ECO:0000256" key="2">
    <source>
        <dbReference type="ARBA" id="ARBA00004555"/>
    </source>
</evidence>
<proteinExistence type="inferred from homology"/>
<evidence type="ECO:0000256" key="1">
    <source>
        <dbReference type="ARBA" id="ARBA00004156"/>
    </source>
</evidence>
<evidence type="ECO:0000256" key="9">
    <source>
        <dbReference type="PIRNR" id="PIRNR037094"/>
    </source>
</evidence>
<evidence type="ECO:0000256" key="5">
    <source>
        <dbReference type="ARBA" id="ARBA00022927"/>
    </source>
</evidence>
<gene>
    <name evidence="12" type="ORF">CYMTET_11164</name>
</gene>
<feature type="region of interest" description="Disordered" evidence="10">
    <location>
        <begin position="618"/>
        <end position="637"/>
    </location>
</feature>
<keyword evidence="13" id="KW-1185">Reference proteome</keyword>
<dbReference type="Pfam" id="PF01602">
    <property type="entry name" value="Adaptin_N"/>
    <property type="match status" value="1"/>
</dbReference>
<keyword evidence="4 9" id="KW-0813">Transport</keyword>
<dbReference type="PANTHER" id="PTHR22780">
    <property type="entry name" value="ADAPTIN, ALPHA/GAMMA/EPSILON"/>
    <property type="match status" value="1"/>
</dbReference>
<dbReference type="Proteomes" id="UP001190700">
    <property type="component" value="Unassembled WGS sequence"/>
</dbReference>
<keyword evidence="5 9" id="KW-0653">Protein transport</keyword>
<protein>
    <recommendedName>
        <fullName evidence="9">AP-1 complex subunit gamma</fullName>
    </recommendedName>
</protein>
<dbReference type="PIRSF" id="PIRSF037094">
    <property type="entry name" value="AP1_complex_gamma"/>
    <property type="match status" value="1"/>
</dbReference>
<dbReference type="InterPro" id="IPR002553">
    <property type="entry name" value="Clathrin/coatomer_adapt-like_N"/>
</dbReference>
<accession>A0AAE0GN52</accession>
<dbReference type="SUPFAM" id="SSF48371">
    <property type="entry name" value="ARM repeat"/>
    <property type="match status" value="1"/>
</dbReference>
<dbReference type="AlphaFoldDB" id="A0AAE0GN52"/>
<evidence type="ECO:0000256" key="4">
    <source>
        <dbReference type="ARBA" id="ARBA00022448"/>
    </source>
</evidence>
<dbReference type="Gene3D" id="1.25.10.10">
    <property type="entry name" value="Leucine-rich Repeat Variant"/>
    <property type="match status" value="1"/>
</dbReference>
<evidence type="ECO:0000256" key="10">
    <source>
        <dbReference type="SAM" id="MobiDB-lite"/>
    </source>
</evidence>
<evidence type="ECO:0000256" key="8">
    <source>
        <dbReference type="ARBA" id="ARBA00023329"/>
    </source>
</evidence>
<dbReference type="InterPro" id="IPR050840">
    <property type="entry name" value="Adaptor_Complx_Large_Subunit"/>
</dbReference>
<dbReference type="GO" id="GO:0030121">
    <property type="term" value="C:AP-1 adaptor complex"/>
    <property type="evidence" value="ECO:0007669"/>
    <property type="project" value="InterPro"/>
</dbReference>
<feature type="domain" description="Clathrin/coatomer adaptor adaptin-like N-terminal" evidence="11">
    <location>
        <begin position="21"/>
        <end position="571"/>
    </location>
</feature>
<sequence>MSLRLRELIRSVRSCKTAAEERAVIAKECATIRTAFKENDVQYRHRNVAKLLFIHMLGYPTHFGQMECLKLIAATTFPEKRIGYLGLMLMLDERQEVLMLVTNSLKNDLCHKNQYIAGLALCALGNIASAEMARDLAPEVEKLMSNSHAYVRKKAALCTIRIMKKVPELTETFYEAASRLIRDRHHGVLVGAMQLILDICLTNGPSAIAEFRSKVPDLVRIMKSLVLSGFTPDHDIGGLTDPFLQVKTLRLLRILGQGDATASDQMSDILAQVATNVEGNKNAGNAVLYECVQTIMGVESIGGLRVLAINILGRFLSNRDNNIRYVALNMLAKVVAVDTQAVQRHRSTIVDCVKDSDVSIRRRALDLVYALVNASNITTLTKELLEYLMVSDVEFKPDLTNKICALVQRFAPDKRWHIDTLIQVMDQAGGYVKDEQSRALIVLISNAPELQPYTVRRLYSVLTQSHPQRALLIVGVWCLGEYGDMLLLDGLLEDEEPVAATEASVVRLLETLLKEPMEETLIKEMLLTCTVKLSSRFPNSSPQIKAILEQYQGSISLEVQQRACEYSRLFVHEAIRPALLENMPPLNEDLTASGRANISMEGGSVDAPESPVAAATSPIPAAISPSGQVPPTQPASPQLVDLLDMNVVDEPAAPAMNAPAPAVDLLADLLGDGVAPPAPMPAAGTYPPPTSPLSAPSPADWTDISPALHVHSSALD</sequence>
<keyword evidence="8 9" id="KW-0968">Cytoplasmic vesicle</keyword>
<evidence type="ECO:0000313" key="12">
    <source>
        <dbReference type="EMBL" id="KAK3281025.1"/>
    </source>
</evidence>
<dbReference type="InterPro" id="IPR016024">
    <property type="entry name" value="ARM-type_fold"/>
</dbReference>
<comment type="caution">
    <text evidence="12">The sequence shown here is derived from an EMBL/GenBank/DDBJ whole genome shotgun (WGS) entry which is preliminary data.</text>
</comment>
<reference evidence="12 13" key="1">
    <citation type="journal article" date="2015" name="Genome Biol. Evol.">
        <title>Comparative Genomics of a Bacterivorous Green Alga Reveals Evolutionary Causalities and Consequences of Phago-Mixotrophic Mode of Nutrition.</title>
        <authorList>
            <person name="Burns J.A."/>
            <person name="Paasch A."/>
            <person name="Narechania A."/>
            <person name="Kim E."/>
        </authorList>
    </citation>
    <scope>NUCLEOTIDE SEQUENCE [LARGE SCALE GENOMIC DNA]</scope>
    <source>
        <strain evidence="12 13">PLY_AMNH</strain>
    </source>
</reference>
<evidence type="ECO:0000259" key="11">
    <source>
        <dbReference type="Pfam" id="PF01602"/>
    </source>
</evidence>
<dbReference type="InterPro" id="IPR017107">
    <property type="entry name" value="AP1_complex_gsu"/>
</dbReference>
<comment type="similarity">
    <text evidence="3 9">Belongs to the adaptor complexes large subunit family.</text>
</comment>
<feature type="region of interest" description="Disordered" evidence="10">
    <location>
        <begin position="678"/>
        <end position="700"/>
    </location>
</feature>
<organism evidence="12 13">
    <name type="scientific">Cymbomonas tetramitiformis</name>
    <dbReference type="NCBI Taxonomy" id="36881"/>
    <lineage>
        <taxon>Eukaryota</taxon>
        <taxon>Viridiplantae</taxon>
        <taxon>Chlorophyta</taxon>
        <taxon>Pyramimonadophyceae</taxon>
        <taxon>Pyramimonadales</taxon>
        <taxon>Pyramimonadaceae</taxon>
        <taxon>Cymbomonas</taxon>
    </lineage>
</organism>
<evidence type="ECO:0000313" key="13">
    <source>
        <dbReference type="Proteomes" id="UP001190700"/>
    </source>
</evidence>
<feature type="compositionally biased region" description="Pro residues" evidence="10">
    <location>
        <begin position="678"/>
        <end position="691"/>
    </location>
</feature>
<evidence type="ECO:0000256" key="6">
    <source>
        <dbReference type="ARBA" id="ARBA00023034"/>
    </source>
</evidence>
<dbReference type="EMBL" id="LGRX02004085">
    <property type="protein sequence ID" value="KAK3281025.1"/>
    <property type="molecule type" value="Genomic_DNA"/>
</dbReference>
<dbReference type="InterPro" id="IPR011989">
    <property type="entry name" value="ARM-like"/>
</dbReference>
<evidence type="ECO:0000256" key="3">
    <source>
        <dbReference type="ARBA" id="ARBA00006613"/>
    </source>
</evidence>
<dbReference type="FunFam" id="1.25.10.10:FF:000030">
    <property type="entry name" value="AP-1 complex subunit gamma"/>
    <property type="match status" value="1"/>
</dbReference>
<comment type="subcellular location">
    <subcellularLocation>
        <location evidence="1">Cytoplasmic vesicle membrane</location>
    </subcellularLocation>
    <subcellularLocation>
        <location evidence="2">Golgi apparatus</location>
    </subcellularLocation>
</comment>
<keyword evidence="7 9" id="KW-0472">Membrane</keyword>
<dbReference type="GO" id="GO:0016192">
    <property type="term" value="P:vesicle-mediated transport"/>
    <property type="evidence" value="ECO:0007669"/>
    <property type="project" value="InterPro"/>
</dbReference>
<keyword evidence="6 9" id="KW-0333">Golgi apparatus</keyword>